<evidence type="ECO:0000259" key="3">
    <source>
        <dbReference type="PROSITE" id="PS51352"/>
    </source>
</evidence>
<organism evidence="4 5">
    <name type="scientific">Desulfovibrio piger</name>
    <dbReference type="NCBI Taxonomy" id="901"/>
    <lineage>
        <taxon>Bacteria</taxon>
        <taxon>Pseudomonadati</taxon>
        <taxon>Thermodesulfobacteriota</taxon>
        <taxon>Desulfovibrionia</taxon>
        <taxon>Desulfovibrionales</taxon>
        <taxon>Desulfovibrionaceae</taxon>
        <taxon>Desulfovibrio</taxon>
    </lineage>
</organism>
<dbReference type="InterPro" id="IPR036249">
    <property type="entry name" value="Thioredoxin-like_sf"/>
</dbReference>
<dbReference type="GO" id="GO:0016209">
    <property type="term" value="F:antioxidant activity"/>
    <property type="evidence" value="ECO:0007669"/>
    <property type="project" value="InterPro"/>
</dbReference>
<dbReference type="InterPro" id="IPR000866">
    <property type="entry name" value="AhpC/TSA"/>
</dbReference>
<proteinExistence type="predicted"/>
<dbReference type="EMBL" id="LT630450">
    <property type="protein sequence ID" value="SFV72480.1"/>
    <property type="molecule type" value="Genomic_DNA"/>
</dbReference>
<dbReference type="OrthoDB" id="9813820at2"/>
<keyword evidence="5" id="KW-1185">Reference proteome</keyword>
<dbReference type="PANTHER" id="PTHR42852:SF18">
    <property type="entry name" value="CHROMOSOME UNDETERMINED SCAFFOLD_47, WHOLE GENOME SHOTGUN SEQUENCE"/>
    <property type="match status" value="1"/>
</dbReference>
<evidence type="ECO:0000313" key="4">
    <source>
        <dbReference type="EMBL" id="SFV72480.1"/>
    </source>
</evidence>
<dbReference type="GO" id="GO:0016491">
    <property type="term" value="F:oxidoreductase activity"/>
    <property type="evidence" value="ECO:0007669"/>
    <property type="project" value="InterPro"/>
</dbReference>
<dbReference type="CDD" id="cd02966">
    <property type="entry name" value="TlpA_like_family"/>
    <property type="match status" value="1"/>
</dbReference>
<dbReference type="Gene3D" id="3.40.30.10">
    <property type="entry name" value="Glutaredoxin"/>
    <property type="match status" value="1"/>
</dbReference>
<keyword evidence="2" id="KW-0732">Signal</keyword>
<dbReference type="AlphaFoldDB" id="A0A1K1LCP7"/>
<dbReference type="SUPFAM" id="SSF52833">
    <property type="entry name" value="Thioredoxin-like"/>
    <property type="match status" value="1"/>
</dbReference>
<sequence>MKRFVLPLLLLALLLPCLAQAQDFKTVELKDLTAIVAQNKGKVVMLNFFATWCPPCREEIPFLVSLASRYEGKAVIVGLSVDEDAGALPAFLKRLKVNYPVYRASEDVIRAFNVRTIPHNVFYGKNGRLALMGSGMVSNKELTEIFDSLGEQK</sequence>
<feature type="signal peptide" evidence="2">
    <location>
        <begin position="1"/>
        <end position="21"/>
    </location>
</feature>
<dbReference type="InterPro" id="IPR017937">
    <property type="entry name" value="Thioredoxin_CS"/>
</dbReference>
<dbReference type="Pfam" id="PF00578">
    <property type="entry name" value="AhpC-TSA"/>
    <property type="match status" value="1"/>
</dbReference>
<name>A0A1K1LCP7_9BACT</name>
<evidence type="ECO:0000313" key="5">
    <source>
        <dbReference type="Proteomes" id="UP000186323"/>
    </source>
</evidence>
<accession>A0A1K1LCP7</accession>
<feature type="chain" id="PRO_5013221799" evidence="2">
    <location>
        <begin position="22"/>
        <end position="153"/>
    </location>
</feature>
<dbReference type="RefSeq" id="WP_072332893.1">
    <property type="nucleotide sequence ID" value="NZ_CALUWT010000013.1"/>
</dbReference>
<dbReference type="PROSITE" id="PS51352">
    <property type="entry name" value="THIOREDOXIN_2"/>
    <property type="match status" value="1"/>
</dbReference>
<reference evidence="5" key="1">
    <citation type="submission" date="2016-10" db="EMBL/GenBank/DDBJ databases">
        <authorList>
            <person name="Wegmann U."/>
        </authorList>
    </citation>
    <scope>NUCLEOTIDE SEQUENCE [LARGE SCALE GENOMIC DNA]</scope>
</reference>
<dbReference type="KEGG" id="dpg:DESPIGER_0596"/>
<protein>
    <submittedName>
        <fullName evidence="4">Thioredoxin family protein</fullName>
    </submittedName>
</protein>
<dbReference type="InterPro" id="IPR013766">
    <property type="entry name" value="Thioredoxin_domain"/>
</dbReference>
<dbReference type="Proteomes" id="UP000186323">
    <property type="component" value="Chromosome I"/>
</dbReference>
<gene>
    <name evidence="4" type="ORF">DESPIGER_0596</name>
</gene>
<dbReference type="PANTHER" id="PTHR42852">
    <property type="entry name" value="THIOL:DISULFIDE INTERCHANGE PROTEIN DSBE"/>
    <property type="match status" value="1"/>
</dbReference>
<evidence type="ECO:0000256" key="1">
    <source>
        <dbReference type="ARBA" id="ARBA00023284"/>
    </source>
</evidence>
<feature type="domain" description="Thioredoxin" evidence="3">
    <location>
        <begin position="8"/>
        <end position="151"/>
    </location>
</feature>
<keyword evidence="1" id="KW-0676">Redox-active center</keyword>
<dbReference type="PROSITE" id="PS00194">
    <property type="entry name" value="THIOREDOXIN_1"/>
    <property type="match status" value="1"/>
</dbReference>
<evidence type="ECO:0000256" key="2">
    <source>
        <dbReference type="SAM" id="SignalP"/>
    </source>
</evidence>
<dbReference type="InterPro" id="IPR050553">
    <property type="entry name" value="Thioredoxin_ResA/DsbE_sf"/>
</dbReference>